<evidence type="ECO:0000313" key="2">
    <source>
        <dbReference type="Proteomes" id="UP000287033"/>
    </source>
</evidence>
<dbReference type="AlphaFoldDB" id="A0A401RJA3"/>
<reference evidence="1 2" key="1">
    <citation type="journal article" date="2018" name="Nat. Ecol. Evol.">
        <title>Shark genomes provide insights into elasmobranch evolution and the origin of vertebrates.</title>
        <authorList>
            <person name="Hara Y"/>
            <person name="Yamaguchi K"/>
            <person name="Onimaru K"/>
            <person name="Kadota M"/>
            <person name="Koyanagi M"/>
            <person name="Keeley SD"/>
            <person name="Tatsumi K"/>
            <person name="Tanaka K"/>
            <person name="Motone F"/>
            <person name="Kageyama Y"/>
            <person name="Nozu R"/>
            <person name="Adachi N"/>
            <person name="Nishimura O"/>
            <person name="Nakagawa R"/>
            <person name="Tanegashima C"/>
            <person name="Kiyatake I"/>
            <person name="Matsumoto R"/>
            <person name="Murakumo K"/>
            <person name="Nishida K"/>
            <person name="Terakita A"/>
            <person name="Kuratani S"/>
            <person name="Sato K"/>
            <person name="Hyodo S Kuraku.S."/>
        </authorList>
    </citation>
    <scope>NUCLEOTIDE SEQUENCE [LARGE SCALE GENOMIC DNA]</scope>
</reference>
<name>A0A401RJA3_CHIPU</name>
<feature type="non-terminal residue" evidence="1">
    <location>
        <position position="58"/>
    </location>
</feature>
<gene>
    <name evidence="1" type="ORF">chiPu_0022525</name>
</gene>
<evidence type="ECO:0000313" key="1">
    <source>
        <dbReference type="EMBL" id="GCC18207.1"/>
    </source>
</evidence>
<protein>
    <submittedName>
        <fullName evidence="1">Uncharacterized protein</fullName>
    </submittedName>
</protein>
<sequence>MRHLVQEGSLHAAGTQLVHPERGLVLEGGPPWVEDVAEVVVEQAADRAHVEVGEATQP</sequence>
<keyword evidence="2" id="KW-1185">Reference proteome</keyword>
<proteinExistence type="predicted"/>
<dbReference type="EMBL" id="BEZZ01008538">
    <property type="protein sequence ID" value="GCC18207.1"/>
    <property type="molecule type" value="Genomic_DNA"/>
</dbReference>
<accession>A0A401RJA3</accession>
<dbReference type="Proteomes" id="UP000287033">
    <property type="component" value="Unassembled WGS sequence"/>
</dbReference>
<comment type="caution">
    <text evidence="1">The sequence shown here is derived from an EMBL/GenBank/DDBJ whole genome shotgun (WGS) entry which is preliminary data.</text>
</comment>
<organism evidence="1 2">
    <name type="scientific">Chiloscyllium punctatum</name>
    <name type="common">Brownbanded bambooshark</name>
    <name type="synonym">Hemiscyllium punctatum</name>
    <dbReference type="NCBI Taxonomy" id="137246"/>
    <lineage>
        <taxon>Eukaryota</taxon>
        <taxon>Metazoa</taxon>
        <taxon>Chordata</taxon>
        <taxon>Craniata</taxon>
        <taxon>Vertebrata</taxon>
        <taxon>Chondrichthyes</taxon>
        <taxon>Elasmobranchii</taxon>
        <taxon>Galeomorphii</taxon>
        <taxon>Galeoidea</taxon>
        <taxon>Orectolobiformes</taxon>
        <taxon>Hemiscylliidae</taxon>
        <taxon>Chiloscyllium</taxon>
    </lineage>
</organism>